<feature type="transmembrane region" description="Helical" evidence="5">
    <location>
        <begin position="12"/>
        <end position="38"/>
    </location>
</feature>
<feature type="transmembrane region" description="Helical" evidence="5">
    <location>
        <begin position="254"/>
        <end position="276"/>
    </location>
</feature>
<evidence type="ECO:0000313" key="7">
    <source>
        <dbReference type="Proteomes" id="UP001300692"/>
    </source>
</evidence>
<dbReference type="InterPro" id="IPR052556">
    <property type="entry name" value="PolySynth_Transporter"/>
</dbReference>
<keyword evidence="3 5" id="KW-1133">Transmembrane helix</keyword>
<dbReference type="InterPro" id="IPR002797">
    <property type="entry name" value="Polysacc_synth"/>
</dbReference>
<dbReference type="PANTHER" id="PTHR43424:SF1">
    <property type="entry name" value="LOCUS PUTATIVE PROTEIN 1-RELATED"/>
    <property type="match status" value="1"/>
</dbReference>
<evidence type="ECO:0000313" key="6">
    <source>
        <dbReference type="EMBL" id="MCV9388486.1"/>
    </source>
</evidence>
<dbReference type="PANTHER" id="PTHR43424">
    <property type="entry name" value="LOCUS PUTATIVE PROTEIN 1-RELATED"/>
    <property type="match status" value="1"/>
</dbReference>
<evidence type="ECO:0000256" key="3">
    <source>
        <dbReference type="ARBA" id="ARBA00022989"/>
    </source>
</evidence>
<feature type="transmembrane region" description="Helical" evidence="5">
    <location>
        <begin position="334"/>
        <end position="353"/>
    </location>
</feature>
<feature type="transmembrane region" description="Helical" evidence="5">
    <location>
        <begin position="176"/>
        <end position="199"/>
    </location>
</feature>
<proteinExistence type="predicted"/>
<dbReference type="Pfam" id="PF01943">
    <property type="entry name" value="Polysacc_synt"/>
    <property type="match status" value="1"/>
</dbReference>
<dbReference type="EMBL" id="JAOYOD010000001">
    <property type="protein sequence ID" value="MCV9388486.1"/>
    <property type="molecule type" value="Genomic_DNA"/>
</dbReference>
<dbReference type="Proteomes" id="UP001300692">
    <property type="component" value="Unassembled WGS sequence"/>
</dbReference>
<accession>A0ABT3CY35</accession>
<gene>
    <name evidence="6" type="ORF">N7U62_17510</name>
</gene>
<comment type="subcellular location">
    <subcellularLocation>
        <location evidence="1">Membrane</location>
        <topology evidence="1">Multi-pass membrane protein</topology>
    </subcellularLocation>
</comment>
<feature type="transmembrane region" description="Helical" evidence="5">
    <location>
        <begin position="296"/>
        <end position="314"/>
    </location>
</feature>
<evidence type="ECO:0000256" key="1">
    <source>
        <dbReference type="ARBA" id="ARBA00004141"/>
    </source>
</evidence>
<reference evidence="6 7" key="1">
    <citation type="submission" date="2022-10" db="EMBL/GenBank/DDBJ databases">
        <title>Comparative genomics and taxonomic characterization of three novel marine species of genus Reichenbachiella exhibiting antioxidant and polysaccharide degradation activities.</title>
        <authorList>
            <person name="Muhammad N."/>
            <person name="Lee Y.-J."/>
            <person name="Ko J."/>
            <person name="Kim S.-G."/>
        </authorList>
    </citation>
    <scope>NUCLEOTIDE SEQUENCE [LARGE SCALE GENOMIC DNA]</scope>
    <source>
        <strain evidence="6 7">ABR2-5</strain>
    </source>
</reference>
<feature type="transmembrane region" description="Helical" evidence="5">
    <location>
        <begin position="92"/>
        <end position="111"/>
    </location>
</feature>
<comment type="caution">
    <text evidence="6">The sequence shown here is derived from an EMBL/GenBank/DDBJ whole genome shotgun (WGS) entry which is preliminary data.</text>
</comment>
<keyword evidence="2 5" id="KW-0812">Transmembrane</keyword>
<evidence type="ECO:0000256" key="4">
    <source>
        <dbReference type="ARBA" id="ARBA00023136"/>
    </source>
</evidence>
<feature type="transmembrane region" description="Helical" evidence="5">
    <location>
        <begin position="50"/>
        <end position="71"/>
    </location>
</feature>
<keyword evidence="7" id="KW-1185">Reference proteome</keyword>
<evidence type="ECO:0000256" key="2">
    <source>
        <dbReference type="ARBA" id="ARBA00022692"/>
    </source>
</evidence>
<dbReference type="CDD" id="cd13128">
    <property type="entry name" value="MATE_Wzx_like"/>
    <property type="match status" value="1"/>
</dbReference>
<feature type="transmembrane region" description="Helical" evidence="5">
    <location>
        <begin position="211"/>
        <end position="234"/>
    </location>
</feature>
<sequence length="445" mass="50275">MNDKSFGSKKIFWNTGFLFVEKVFSFSVSFITSVYVIRYLGPEEFGLLEYANSIVAILLPLSRLGLMDIVVKELVSKGSPQISNVVSTSFTTIFISGCVFFALTCLNFYFLGSEKTLKWLVILTSVRLLFQSFEVFDCYFKSKVAAGYSVLARVTFQVSVSALKLVGVILKMGLFYFALTTIIGLLLQAIVLITSYLVLYDKPKIYLKINLHYAKSLVLDSWPLLISGLSTIIYMKIDQIMLKYFVSQSDLGNYAVAARLSELWYFIPMAIISSVYPSIIKSRSNVKLFQTRFQQLFDVILAISLCLALPITFFGEEVVLFLYGFEYQKSGSVLILHIWACLFGFMGLVQTKWMILKGQQRIKMTFNLAGAVLNILLNLYMIPWLGVIGAAWSTILSLCISNWLLAGLRKGTREVFIVQSRAFLNVIAVKPILMTVRKIIFDSKI</sequence>
<name>A0ABT3CY35_9BACT</name>
<keyword evidence="4 5" id="KW-0472">Membrane</keyword>
<organism evidence="6 7">
    <name type="scientific">Reichenbachiella ulvae</name>
    <dbReference type="NCBI Taxonomy" id="2980104"/>
    <lineage>
        <taxon>Bacteria</taxon>
        <taxon>Pseudomonadati</taxon>
        <taxon>Bacteroidota</taxon>
        <taxon>Cytophagia</taxon>
        <taxon>Cytophagales</taxon>
        <taxon>Reichenbachiellaceae</taxon>
        <taxon>Reichenbachiella</taxon>
    </lineage>
</organism>
<dbReference type="RefSeq" id="WP_264139354.1">
    <property type="nucleotide sequence ID" value="NZ_JAOYOD010000001.1"/>
</dbReference>
<feature type="transmembrane region" description="Helical" evidence="5">
    <location>
        <begin position="365"/>
        <end position="382"/>
    </location>
</feature>
<evidence type="ECO:0000256" key="5">
    <source>
        <dbReference type="SAM" id="Phobius"/>
    </source>
</evidence>
<protein>
    <submittedName>
        <fullName evidence="6">Flippase</fullName>
    </submittedName>
</protein>